<organism evidence="1 2">
    <name type="scientific">Paraburkholderia hospita</name>
    <dbReference type="NCBI Taxonomy" id="169430"/>
    <lineage>
        <taxon>Bacteria</taxon>
        <taxon>Pseudomonadati</taxon>
        <taxon>Pseudomonadota</taxon>
        <taxon>Betaproteobacteria</taxon>
        <taxon>Burkholderiales</taxon>
        <taxon>Burkholderiaceae</taxon>
        <taxon>Paraburkholderia</taxon>
    </lineage>
</organism>
<evidence type="ECO:0000313" key="2">
    <source>
        <dbReference type="Proteomes" id="UP000004980"/>
    </source>
</evidence>
<keyword evidence="2" id="KW-1185">Reference proteome</keyword>
<dbReference type="Proteomes" id="UP000004980">
    <property type="component" value="Unassembled WGS sequence"/>
</dbReference>
<dbReference type="EMBL" id="AKAU01000011">
    <property type="protein sequence ID" value="EIN02919.1"/>
    <property type="molecule type" value="Genomic_DNA"/>
</dbReference>
<accession>A0ABN0FW06</accession>
<proteinExistence type="predicted"/>
<dbReference type="RefSeq" id="WP_007576698.1">
    <property type="nucleotide sequence ID" value="NZ_AKAU01000011.1"/>
</dbReference>
<sequence length="55" mass="5898">MLFYSGDDAQAKAKIGEFIERLGFFGIDLGPLAISARLVQFPGGPLPTLNLVKFG</sequence>
<protein>
    <submittedName>
        <fullName evidence="1">NADP oxidoreductase, coenzyme F420-dependent protein</fullName>
    </submittedName>
</protein>
<gene>
    <name evidence="1" type="ORF">WQE_00815</name>
</gene>
<name>A0ABN0FW06_9BURK</name>
<dbReference type="GeneID" id="55537156"/>
<comment type="caution">
    <text evidence="1">The sequence shown here is derived from an EMBL/GenBank/DDBJ whole genome shotgun (WGS) entry which is preliminary data.</text>
</comment>
<dbReference type="Gene3D" id="3.40.50.720">
    <property type="entry name" value="NAD(P)-binding Rossmann-like Domain"/>
    <property type="match status" value="1"/>
</dbReference>
<reference evidence="1 2" key="1">
    <citation type="journal article" date="2012" name="J. Bacteriol.">
        <title>Draft Genome Sequence of the Soil Bacterium Burkholderia terrae Strain BS001, Which Interacts with Fungal Surface Structures.</title>
        <authorList>
            <person name="Nazir R."/>
            <person name="Hansen M.A."/>
            <person name="Sorensen S."/>
            <person name="van Elsas J.D."/>
        </authorList>
    </citation>
    <scope>NUCLEOTIDE SEQUENCE [LARGE SCALE GENOMIC DNA]</scope>
    <source>
        <strain evidence="1 2">BS001</strain>
    </source>
</reference>
<evidence type="ECO:0000313" key="1">
    <source>
        <dbReference type="EMBL" id="EIN02919.1"/>
    </source>
</evidence>